<evidence type="ECO:0000313" key="2">
    <source>
        <dbReference type="Proteomes" id="UP001476798"/>
    </source>
</evidence>
<evidence type="ECO:0008006" key="3">
    <source>
        <dbReference type="Google" id="ProtNLM"/>
    </source>
</evidence>
<reference evidence="1 2" key="1">
    <citation type="submission" date="2021-06" db="EMBL/GenBank/DDBJ databases">
        <authorList>
            <person name="Palmer J.M."/>
        </authorList>
    </citation>
    <scope>NUCLEOTIDE SEQUENCE [LARGE SCALE GENOMIC DNA]</scope>
    <source>
        <strain evidence="1 2">GA_2019</strain>
        <tissue evidence="1">Muscle</tissue>
    </source>
</reference>
<sequence length="91" mass="9874">ITARLTDCSHQCAAQVAAATNNTAFLAYSISKKAREMGLPPEDVEEFCNFADTIRCRLCGPPASLPGRPCYSDRCGFGSPPPFPMILKESY</sequence>
<evidence type="ECO:0000313" key="1">
    <source>
        <dbReference type="EMBL" id="MEQ2175762.1"/>
    </source>
</evidence>
<keyword evidence="2" id="KW-1185">Reference proteome</keyword>
<feature type="non-terminal residue" evidence="1">
    <location>
        <position position="1"/>
    </location>
</feature>
<organism evidence="1 2">
    <name type="scientific">Goodea atripinnis</name>
    <dbReference type="NCBI Taxonomy" id="208336"/>
    <lineage>
        <taxon>Eukaryota</taxon>
        <taxon>Metazoa</taxon>
        <taxon>Chordata</taxon>
        <taxon>Craniata</taxon>
        <taxon>Vertebrata</taxon>
        <taxon>Euteleostomi</taxon>
        <taxon>Actinopterygii</taxon>
        <taxon>Neopterygii</taxon>
        <taxon>Teleostei</taxon>
        <taxon>Neoteleostei</taxon>
        <taxon>Acanthomorphata</taxon>
        <taxon>Ovalentaria</taxon>
        <taxon>Atherinomorphae</taxon>
        <taxon>Cyprinodontiformes</taxon>
        <taxon>Goodeidae</taxon>
        <taxon>Goodea</taxon>
    </lineage>
</organism>
<comment type="caution">
    <text evidence="1">The sequence shown here is derived from an EMBL/GenBank/DDBJ whole genome shotgun (WGS) entry which is preliminary data.</text>
</comment>
<proteinExistence type="predicted"/>
<protein>
    <recommendedName>
        <fullName evidence="3">Sodefrin-like factor alpha</fullName>
    </recommendedName>
</protein>
<accession>A0ABV0NWG3</accession>
<gene>
    <name evidence="1" type="ORF">GOODEAATRI_021037</name>
</gene>
<dbReference type="EMBL" id="JAHRIO010051985">
    <property type="protein sequence ID" value="MEQ2175762.1"/>
    <property type="molecule type" value="Genomic_DNA"/>
</dbReference>
<dbReference type="Proteomes" id="UP001476798">
    <property type="component" value="Unassembled WGS sequence"/>
</dbReference>
<name>A0ABV0NWG3_9TELE</name>